<evidence type="ECO:0000313" key="2">
    <source>
        <dbReference type="Proteomes" id="UP000204221"/>
    </source>
</evidence>
<dbReference type="Proteomes" id="UP000204221">
    <property type="component" value="Chromosome"/>
</dbReference>
<protein>
    <recommendedName>
        <fullName evidence="3">Methane oxygenase PmoA</fullName>
    </recommendedName>
</protein>
<keyword evidence="2" id="KW-1185">Reference proteome</keyword>
<gene>
    <name evidence="1" type="ORF">AHOG_07025</name>
</gene>
<dbReference type="InterPro" id="IPR029475">
    <property type="entry name" value="DUF6807"/>
</dbReference>
<reference evidence="1 2" key="1">
    <citation type="submission" date="2017-07" db="EMBL/GenBank/DDBJ databases">
        <title>Complete genome sequence of Actinoalloteichus hoggarensis DSM 45943, type strain of Actinoalloteichus hoggarensis.</title>
        <authorList>
            <person name="Ruckert C."/>
            <person name="Nouioui I."/>
            <person name="Willmese J."/>
            <person name="van Wezel G."/>
            <person name="Klenk H.-P."/>
            <person name="Kalinowski J."/>
            <person name="Zotchev S.B."/>
        </authorList>
    </citation>
    <scope>NUCLEOTIDE SEQUENCE [LARGE SCALE GENOMIC DNA]</scope>
    <source>
        <strain evidence="1 2">DSM 45943</strain>
    </source>
</reference>
<accession>A0A221VZV1</accession>
<dbReference type="KEGG" id="ahg:AHOG_07025"/>
<evidence type="ECO:0008006" key="3">
    <source>
        <dbReference type="Google" id="ProtNLM"/>
    </source>
</evidence>
<name>A0A221VZV1_9PSEU</name>
<evidence type="ECO:0000313" key="1">
    <source>
        <dbReference type="EMBL" id="ASO19053.1"/>
    </source>
</evidence>
<sequence length="302" mass="32320">MSEQTMPAEARTEIDLWCGADPVVRYVVTDPALRPTQGPRPYLHPIRTAAGAVVTDAAPEDHPWHLGVSVALQDVAKTNFWGGRTFLRDGGPTWRDDHGRIERHRLLQIGSDPGRPDTLSEELHWRSPAGALQIVEHRRIAVRPSPIRPGAWVLDLAFTLTNAAQAELELGSPATNGKVGGGYGGFFWRLPASTVAPTVFTAESAGETAVHESTADWLAVHGHGPDYTLVFAAGDARTAADPWFVRIADYPGIGSSLAVAEPIRLAAARALERRLLIVVADGHLDAEEAARAAVAAASSRPA</sequence>
<dbReference type="Pfam" id="PF14100">
    <property type="entry name" value="DUF6807"/>
    <property type="match status" value="1"/>
</dbReference>
<dbReference type="EMBL" id="CP022521">
    <property type="protein sequence ID" value="ASO19053.1"/>
    <property type="molecule type" value="Genomic_DNA"/>
</dbReference>
<organism evidence="1 2">
    <name type="scientific">Actinoalloteichus hoggarensis</name>
    <dbReference type="NCBI Taxonomy" id="1470176"/>
    <lineage>
        <taxon>Bacteria</taxon>
        <taxon>Bacillati</taxon>
        <taxon>Actinomycetota</taxon>
        <taxon>Actinomycetes</taxon>
        <taxon>Pseudonocardiales</taxon>
        <taxon>Pseudonocardiaceae</taxon>
        <taxon>Actinoalloteichus</taxon>
    </lineage>
</organism>
<dbReference type="AlphaFoldDB" id="A0A221VZV1"/>
<proteinExistence type="predicted"/>